<name>A0A1D2MNJ0_ORCCI</name>
<organism evidence="1 2">
    <name type="scientific">Orchesella cincta</name>
    <name type="common">Springtail</name>
    <name type="synonym">Podura cincta</name>
    <dbReference type="NCBI Taxonomy" id="48709"/>
    <lineage>
        <taxon>Eukaryota</taxon>
        <taxon>Metazoa</taxon>
        <taxon>Ecdysozoa</taxon>
        <taxon>Arthropoda</taxon>
        <taxon>Hexapoda</taxon>
        <taxon>Collembola</taxon>
        <taxon>Entomobryomorpha</taxon>
        <taxon>Entomobryoidea</taxon>
        <taxon>Orchesellidae</taxon>
        <taxon>Orchesellinae</taxon>
        <taxon>Orchesella</taxon>
    </lineage>
</organism>
<evidence type="ECO:0000313" key="1">
    <source>
        <dbReference type="EMBL" id="ODM94508.1"/>
    </source>
</evidence>
<reference evidence="1 2" key="1">
    <citation type="journal article" date="2016" name="Genome Biol. Evol.">
        <title>Gene Family Evolution Reflects Adaptation to Soil Environmental Stressors in the Genome of the Collembolan Orchesella cincta.</title>
        <authorList>
            <person name="Faddeeva-Vakhrusheva A."/>
            <person name="Derks M.F."/>
            <person name="Anvar S.Y."/>
            <person name="Agamennone V."/>
            <person name="Suring W."/>
            <person name="Smit S."/>
            <person name="van Straalen N.M."/>
            <person name="Roelofs D."/>
        </authorList>
    </citation>
    <scope>NUCLEOTIDE SEQUENCE [LARGE SCALE GENOMIC DNA]</scope>
    <source>
        <tissue evidence="1">Mixed pool</tissue>
    </source>
</reference>
<gene>
    <name evidence="1" type="ORF">Ocin01_12181</name>
</gene>
<dbReference type="Proteomes" id="UP000094527">
    <property type="component" value="Unassembled WGS sequence"/>
</dbReference>
<comment type="caution">
    <text evidence="1">The sequence shown here is derived from an EMBL/GenBank/DDBJ whole genome shotgun (WGS) entry which is preliminary data.</text>
</comment>
<evidence type="ECO:0000313" key="2">
    <source>
        <dbReference type="Proteomes" id="UP000094527"/>
    </source>
</evidence>
<sequence length="183" mass="21113">MWWKKKQQVVAAEFPLSNLDPGGVNYLIQNADTEMSTNRQVITLLSGNRLGVMTWQGEFAGEKMFKIEQCSDYPEDWILTAYNSETQLQWVVNNSTLEARTYPNNSGDERRRPPFKQWRFCFEEVGRAGSKKFLIISKDEDLQGNNCLCLIIPQDAVDTAQRQLGFAAKNENDLSQIWCLHQR</sequence>
<keyword evidence="2" id="KW-1185">Reference proteome</keyword>
<dbReference type="AlphaFoldDB" id="A0A1D2MNJ0"/>
<accession>A0A1D2MNJ0</accession>
<protein>
    <submittedName>
        <fullName evidence="1">Uncharacterized protein</fullName>
    </submittedName>
</protein>
<dbReference type="EMBL" id="LJIJ01000800">
    <property type="protein sequence ID" value="ODM94508.1"/>
    <property type="molecule type" value="Genomic_DNA"/>
</dbReference>
<proteinExistence type="predicted"/>